<sequence>MRLKKITVTNLFGMFCHEVPLNMDDHITIIHGPNGIGKTILLTLLDALFGPQEEYYKLRRIPFSELSMDFDDGSTLCMERRIVLKHPTLLDTIDGERNRAGNAIKLLLKFSTRGSDEKSYEVPSIRREGITFSLERICSRIPELERMDSETWIYVPTQEKLLLEDVLDRFGDRLPSGGGHKKGMDENEPEWLKKVRNSIHIHFIETQRLDTTRLFSFSDSRRLRRSEESYHTIPTVIDYSKELADAIREKLAEYAELSQSLDRTFPTRLVKGNDSSNPTIEELRDDFSKLEEKRSRLMAAGLLDRGEEIDFKEFQEIDESDINVLSVYVHDVKEKLEVLDELTDKIDLLVNIINSRFLYKKMSISKKEGFIFETSDKQSISPTDLSSGEQHELVLNYELLFKVNPNSLILIDEPELSLHVIWQQQFIRDLQEIIKLAGFDVLLATHAPDIIHDRWDLTVELGGFTK</sequence>
<evidence type="ECO:0000313" key="1">
    <source>
        <dbReference type="EMBL" id="PXF59043.1"/>
    </source>
</evidence>
<dbReference type="EMBL" id="PQXF01000029">
    <property type="protein sequence ID" value="PXF59043.1"/>
    <property type="molecule type" value="Genomic_DNA"/>
</dbReference>
<gene>
    <name evidence="1" type="ORF">C4B59_12205</name>
</gene>
<name>A0AC61L0G3_9EURY</name>
<dbReference type="Proteomes" id="UP000248329">
    <property type="component" value="Unassembled WGS sequence"/>
</dbReference>
<protein>
    <submittedName>
        <fullName evidence="1">Excinuclease</fullName>
    </submittedName>
</protein>
<evidence type="ECO:0000313" key="2">
    <source>
        <dbReference type="Proteomes" id="UP000248329"/>
    </source>
</evidence>
<proteinExistence type="predicted"/>
<organism evidence="1 2">
    <name type="scientific">Candidatus Methanogaster sp</name>
    <dbReference type="NCBI Taxonomy" id="3386292"/>
    <lineage>
        <taxon>Archaea</taxon>
        <taxon>Methanobacteriati</taxon>
        <taxon>Methanobacteriota</taxon>
        <taxon>Stenosarchaea group</taxon>
        <taxon>Methanomicrobia</taxon>
        <taxon>Methanosarcinales</taxon>
        <taxon>ANME-2 cluster</taxon>
        <taxon>Candidatus Methanogasteraceae</taxon>
        <taxon>Candidatus Methanogaster</taxon>
    </lineage>
</organism>
<accession>A0AC61L0G3</accession>
<comment type="caution">
    <text evidence="1">The sequence shown here is derived from an EMBL/GenBank/DDBJ whole genome shotgun (WGS) entry which is preliminary data.</text>
</comment>
<reference evidence="1" key="1">
    <citation type="submission" date="2018-01" db="EMBL/GenBank/DDBJ databases">
        <authorList>
            <person name="Krukenberg V."/>
        </authorList>
    </citation>
    <scope>NUCLEOTIDE SEQUENCE</scope>
    <source>
        <strain evidence="1">E20ANME2</strain>
    </source>
</reference>